<dbReference type="SMART" id="SM00387">
    <property type="entry name" value="HATPase_c"/>
    <property type="match status" value="1"/>
</dbReference>
<comment type="catalytic activity">
    <reaction evidence="1">
        <text>ATP + protein L-histidine = ADP + protein N-phospho-L-histidine.</text>
        <dbReference type="EC" id="2.7.13.3"/>
    </reaction>
</comment>
<dbReference type="InterPro" id="IPR050736">
    <property type="entry name" value="Sensor_HK_Regulatory"/>
</dbReference>
<dbReference type="Pfam" id="PF02518">
    <property type="entry name" value="HATPase_c"/>
    <property type="match status" value="1"/>
</dbReference>
<dbReference type="InterPro" id="IPR003594">
    <property type="entry name" value="HATPase_dom"/>
</dbReference>
<dbReference type="EC" id="2.7.13.3" evidence="2"/>
<dbReference type="RefSeq" id="WP_132778735.1">
    <property type="nucleotide sequence ID" value="NZ_SMBZ01000049.1"/>
</dbReference>
<name>A0A4R3VSJ5_9SPHI</name>
<keyword evidence="5" id="KW-0418">Kinase</keyword>
<dbReference type="SUPFAM" id="SSF55874">
    <property type="entry name" value="ATPase domain of HSP90 chaperone/DNA topoisomerase II/histidine kinase"/>
    <property type="match status" value="1"/>
</dbReference>
<reference evidence="8 9" key="1">
    <citation type="submission" date="2019-03" db="EMBL/GenBank/DDBJ databases">
        <title>Genomic Encyclopedia of Type Strains, Phase IV (KMG-IV): sequencing the most valuable type-strain genomes for metagenomic binning, comparative biology and taxonomic classification.</title>
        <authorList>
            <person name="Goeker M."/>
        </authorList>
    </citation>
    <scope>NUCLEOTIDE SEQUENCE [LARGE SCALE GENOMIC DNA]</scope>
    <source>
        <strain evidence="8 9">DSM 22362</strain>
    </source>
</reference>
<evidence type="ECO:0000256" key="1">
    <source>
        <dbReference type="ARBA" id="ARBA00000085"/>
    </source>
</evidence>
<dbReference type="CDD" id="cd00082">
    <property type="entry name" value="HisKA"/>
    <property type="match status" value="1"/>
</dbReference>
<keyword evidence="4" id="KW-0808">Transferase</keyword>
<protein>
    <recommendedName>
        <fullName evidence="2">histidine kinase</fullName>
        <ecNumber evidence="2">2.7.13.3</ecNumber>
    </recommendedName>
</protein>
<dbReference type="CDD" id="cd16922">
    <property type="entry name" value="HATPase_EvgS-ArcB-TorS-like"/>
    <property type="match status" value="1"/>
</dbReference>
<dbReference type="FunFam" id="3.30.565.10:FF:000006">
    <property type="entry name" value="Sensor histidine kinase WalK"/>
    <property type="match status" value="1"/>
</dbReference>
<dbReference type="PANTHER" id="PTHR43711">
    <property type="entry name" value="TWO-COMPONENT HISTIDINE KINASE"/>
    <property type="match status" value="1"/>
</dbReference>
<evidence type="ECO:0000259" key="7">
    <source>
        <dbReference type="PROSITE" id="PS50109"/>
    </source>
</evidence>
<evidence type="ECO:0000313" key="8">
    <source>
        <dbReference type="EMBL" id="TCV08033.1"/>
    </source>
</evidence>
<dbReference type="Gene3D" id="1.10.287.130">
    <property type="match status" value="1"/>
</dbReference>
<dbReference type="PANTHER" id="PTHR43711:SF31">
    <property type="entry name" value="HISTIDINE KINASE"/>
    <property type="match status" value="1"/>
</dbReference>
<evidence type="ECO:0000313" key="9">
    <source>
        <dbReference type="Proteomes" id="UP000295197"/>
    </source>
</evidence>
<dbReference type="Pfam" id="PF00512">
    <property type="entry name" value="HisKA"/>
    <property type="match status" value="1"/>
</dbReference>
<evidence type="ECO:0000256" key="4">
    <source>
        <dbReference type="ARBA" id="ARBA00022679"/>
    </source>
</evidence>
<evidence type="ECO:0000256" key="6">
    <source>
        <dbReference type="ARBA" id="ARBA00023012"/>
    </source>
</evidence>
<evidence type="ECO:0000256" key="5">
    <source>
        <dbReference type="ARBA" id="ARBA00022777"/>
    </source>
</evidence>
<dbReference type="InterPro" id="IPR004358">
    <property type="entry name" value="Sig_transdc_His_kin-like_C"/>
</dbReference>
<accession>A0A4R3VSJ5</accession>
<organism evidence="8 9">
    <name type="scientific">Sphingobacterium alimentarium</name>
    <dbReference type="NCBI Taxonomy" id="797292"/>
    <lineage>
        <taxon>Bacteria</taxon>
        <taxon>Pseudomonadati</taxon>
        <taxon>Bacteroidota</taxon>
        <taxon>Sphingobacteriia</taxon>
        <taxon>Sphingobacteriales</taxon>
        <taxon>Sphingobacteriaceae</taxon>
        <taxon>Sphingobacterium</taxon>
    </lineage>
</organism>
<dbReference type="AlphaFoldDB" id="A0A4R3VSJ5"/>
<dbReference type="Proteomes" id="UP000295197">
    <property type="component" value="Unassembled WGS sequence"/>
</dbReference>
<dbReference type="EMBL" id="SMBZ01000049">
    <property type="protein sequence ID" value="TCV08033.1"/>
    <property type="molecule type" value="Genomic_DNA"/>
</dbReference>
<dbReference type="SUPFAM" id="SSF47384">
    <property type="entry name" value="Homodimeric domain of signal transducing histidine kinase"/>
    <property type="match status" value="1"/>
</dbReference>
<proteinExistence type="predicted"/>
<dbReference type="InterPro" id="IPR003661">
    <property type="entry name" value="HisK_dim/P_dom"/>
</dbReference>
<keyword evidence="9" id="KW-1185">Reference proteome</keyword>
<evidence type="ECO:0000256" key="3">
    <source>
        <dbReference type="ARBA" id="ARBA00022553"/>
    </source>
</evidence>
<comment type="caution">
    <text evidence="8">The sequence shown here is derived from an EMBL/GenBank/DDBJ whole genome shotgun (WGS) entry which is preliminary data.</text>
</comment>
<keyword evidence="3" id="KW-0597">Phosphoprotein</keyword>
<dbReference type="InterPro" id="IPR036890">
    <property type="entry name" value="HATPase_C_sf"/>
</dbReference>
<keyword evidence="6" id="KW-0902">Two-component regulatory system</keyword>
<dbReference type="InterPro" id="IPR005467">
    <property type="entry name" value="His_kinase_dom"/>
</dbReference>
<sequence>MGNMNLRDLQVIEKVLDMTCDTMFLVNRENICVDVIMKTDNPIFNPRVNLIGKNIISVLPESIRLQVEKALDYSRKTGETYNANYDLPTDEKMYYFKLIVNQFDEEHLICQYRDITQRSNMKNRLRSALTALIEVGKVAMIGLWSFDCSKEEFVLTGYSNIAGHNLEEPLQISLEVFLRSVHPDDHRPLCDYLFKEGNEYSRFEFRVVNSKGVMQNMQSTKYRSYLEKNSLIIDGFSQNITDLIKNRSELEMLMKVVEQAPYSIHANKLNGELVFVNQECRLQNQIPDDLDLSKCKIFDTLHFHGSEEEWHQHIKEIQQTNGFLRYRSTHAYPQRDIISSECISFIIPNGIGEDIIWTMRRDISDQLRYEEQLLKSKEAAEESERLKSLFISNMNHEIRTPLSAIIGFSDIIAETDDAELRRSYGKILSSNGVQLLRLVTDVLEMSNLGTGKMRFIPNLISLKRVLQELELSFGNLTQIAALVFEIPDEDVVVNVDRGRILQLLTNLINNAIKFTPEEGFIYVGFTQTTAGIRFYVKDTGIGIPSNKLELIFDRFVKLNDTDRGTGLGLAICKSIVEQMEGKIWVESKVDKGSTFYIELPLIPISQE</sequence>
<dbReference type="InterPro" id="IPR036097">
    <property type="entry name" value="HisK_dim/P_sf"/>
</dbReference>
<dbReference type="SMART" id="SM00388">
    <property type="entry name" value="HisKA"/>
    <property type="match status" value="1"/>
</dbReference>
<dbReference type="OrthoDB" id="9766459at2"/>
<dbReference type="PRINTS" id="PR00344">
    <property type="entry name" value="BCTRLSENSOR"/>
</dbReference>
<feature type="domain" description="Histidine kinase" evidence="7">
    <location>
        <begin position="393"/>
        <end position="603"/>
    </location>
</feature>
<evidence type="ECO:0000256" key="2">
    <source>
        <dbReference type="ARBA" id="ARBA00012438"/>
    </source>
</evidence>
<dbReference type="PROSITE" id="PS50109">
    <property type="entry name" value="HIS_KIN"/>
    <property type="match status" value="1"/>
</dbReference>
<dbReference type="Gene3D" id="3.30.565.10">
    <property type="entry name" value="Histidine kinase-like ATPase, C-terminal domain"/>
    <property type="match status" value="1"/>
</dbReference>
<dbReference type="GO" id="GO:0000155">
    <property type="term" value="F:phosphorelay sensor kinase activity"/>
    <property type="evidence" value="ECO:0007669"/>
    <property type="project" value="InterPro"/>
</dbReference>
<gene>
    <name evidence="8" type="ORF">EDC17_104919</name>
</gene>